<reference evidence="1 2" key="1">
    <citation type="journal article" date="2020" name="Phytopathology">
        <title>Genome Sequence Resources of Colletotrichum truncatum, C. plurivorum, C. musicola, and C. sojae: Four Species Pathogenic to Soybean (Glycine max).</title>
        <authorList>
            <person name="Rogerio F."/>
            <person name="Boufleur T.R."/>
            <person name="Ciampi-Guillardi M."/>
            <person name="Sukno S.A."/>
            <person name="Thon M.R."/>
            <person name="Massola Junior N.S."/>
            <person name="Baroncelli R."/>
        </authorList>
    </citation>
    <scope>NUCLEOTIDE SEQUENCE [LARGE SCALE GENOMIC DNA]</scope>
    <source>
        <strain evidence="1 2">CMES1059</strain>
    </source>
</reference>
<protein>
    <submittedName>
        <fullName evidence="1">Uncharacterized protein</fullName>
    </submittedName>
</protein>
<proteinExistence type="predicted"/>
<sequence>MEYGIMSNTNWPGQTTDYSSLESGARQQSSMLEVKPKYAENRPSTIDVAIPISTENKSPRNWRLWWRRYWIFVLAMSILVIGGIIAGAVGGITAAEKTNKNRSV</sequence>
<gene>
    <name evidence="1" type="ORF">CTRU02_204238</name>
</gene>
<dbReference type="EMBL" id="VUJX02000002">
    <property type="protein sequence ID" value="KAL0941475.1"/>
    <property type="molecule type" value="Genomic_DNA"/>
</dbReference>
<comment type="caution">
    <text evidence="1">The sequence shown here is derived from an EMBL/GenBank/DDBJ whole genome shotgun (WGS) entry which is preliminary data.</text>
</comment>
<evidence type="ECO:0000313" key="2">
    <source>
        <dbReference type="Proteomes" id="UP000805649"/>
    </source>
</evidence>
<evidence type="ECO:0000313" key="1">
    <source>
        <dbReference type="EMBL" id="KAL0941475.1"/>
    </source>
</evidence>
<keyword evidence="2" id="KW-1185">Reference proteome</keyword>
<accession>A0ACC3ZBU1</accession>
<organism evidence="1 2">
    <name type="scientific">Colletotrichum truncatum</name>
    <name type="common">Anthracnose fungus</name>
    <name type="synonym">Colletotrichum capsici</name>
    <dbReference type="NCBI Taxonomy" id="5467"/>
    <lineage>
        <taxon>Eukaryota</taxon>
        <taxon>Fungi</taxon>
        <taxon>Dikarya</taxon>
        <taxon>Ascomycota</taxon>
        <taxon>Pezizomycotina</taxon>
        <taxon>Sordariomycetes</taxon>
        <taxon>Hypocreomycetidae</taxon>
        <taxon>Glomerellales</taxon>
        <taxon>Glomerellaceae</taxon>
        <taxon>Colletotrichum</taxon>
        <taxon>Colletotrichum truncatum species complex</taxon>
    </lineage>
</organism>
<name>A0ACC3ZBU1_COLTU</name>
<dbReference type="Proteomes" id="UP000805649">
    <property type="component" value="Unassembled WGS sequence"/>
</dbReference>